<dbReference type="GO" id="GO:0003677">
    <property type="term" value="F:DNA binding"/>
    <property type="evidence" value="ECO:0007669"/>
    <property type="project" value="UniProtKB-KW"/>
</dbReference>
<reference evidence="2 3" key="1">
    <citation type="journal article" date="2013" name="Curr. Biol.">
        <title>The Genome of the Foraminiferan Reticulomyxa filosa.</title>
        <authorList>
            <person name="Glockner G."/>
            <person name="Hulsmann N."/>
            <person name="Schleicher M."/>
            <person name="Noegel A.A."/>
            <person name="Eichinger L."/>
            <person name="Gallinger C."/>
            <person name="Pawlowski J."/>
            <person name="Sierra R."/>
            <person name="Euteneuer U."/>
            <person name="Pillet L."/>
            <person name="Moustafa A."/>
            <person name="Platzer M."/>
            <person name="Groth M."/>
            <person name="Szafranski K."/>
            <person name="Schliwa M."/>
        </authorList>
    </citation>
    <scope>NUCLEOTIDE SEQUENCE [LARGE SCALE GENOMIC DNA]</scope>
</reference>
<dbReference type="Proteomes" id="UP000023152">
    <property type="component" value="Unassembled WGS sequence"/>
</dbReference>
<evidence type="ECO:0000256" key="1">
    <source>
        <dbReference type="SAM" id="Coils"/>
    </source>
</evidence>
<dbReference type="AlphaFoldDB" id="X6LX33"/>
<evidence type="ECO:0000313" key="3">
    <source>
        <dbReference type="Proteomes" id="UP000023152"/>
    </source>
</evidence>
<keyword evidence="2" id="KW-0238">DNA-binding</keyword>
<gene>
    <name evidence="2" type="ORF">RFI_31206</name>
</gene>
<feature type="coiled-coil region" evidence="1">
    <location>
        <begin position="611"/>
        <end position="638"/>
    </location>
</feature>
<name>X6LX33_RETFI</name>
<keyword evidence="1" id="KW-0175">Coiled coil</keyword>
<accession>X6LX33</accession>
<proteinExistence type="predicted"/>
<feature type="non-terminal residue" evidence="2">
    <location>
        <position position="1"/>
    </location>
</feature>
<dbReference type="OrthoDB" id="10687235at2759"/>
<protein>
    <submittedName>
        <fullName evidence="2">SAP DNA-binding domain-containing protein</fullName>
    </submittedName>
</protein>
<evidence type="ECO:0000313" key="2">
    <source>
        <dbReference type="EMBL" id="ETO06189.1"/>
    </source>
</evidence>
<comment type="caution">
    <text evidence="2">The sequence shown here is derived from an EMBL/GenBank/DDBJ whole genome shotgun (WGS) entry which is preliminary data.</text>
</comment>
<keyword evidence="3" id="KW-1185">Reference proteome</keyword>
<dbReference type="EMBL" id="ASPP01027386">
    <property type="protein sequence ID" value="ETO06189.1"/>
    <property type="molecule type" value="Genomic_DNA"/>
</dbReference>
<sequence length="932" mass="107861">IVDEITNTFIENNERGNTKRITCKEKIEDIIQSAEKDPTKHSDVIKNIETESSVCSSSVLSEFNKRIECASYPENIEEEHKKMLNTRIRSAEEQGIEKWKYKSNALKIKKENTVHADKLNDWTLKKVREFGMHSKNKTLPQNDAIEALTKQFSEQFKREQIDLKRALEGLKKTSAQCIKNTFEILLNICKGQRMTERLLDSKVLNEIYNSPNPRDRHIFEMNADGKEQETIVNTMKGFVTLDPELARKKKAEFEQNRTCTKKGGFFPSILGYSGKKGDCSDMPSFEEALEADIIQHVLKLFGRLQPKLREVTNFDGNRLDIDKIKSAIHEIQECINTIDKDLNRPNNYSFRHVCLKAEINRFLFKQICIKIERDDVAAMEDEEKSFAAEEKSLTEVFLCKLKATLGDQETANAVFTIIDKSLRDFLQEKAVKDIAEKVKKETCWDNGTLTDETNNVVFFANDDDIFNFATNTIKYMEDHYKRMFNKKKKNILETARENISKDYKNRCNKLKENISKCRSDIFERIKTKDAPSEEEKTQIGQIFYQVFKAYMINKNINTMLKQNSLFVQIPDNTYFNNRTAMEEEALFSRKYDTTDKSKDSFNKIENSSAFFDFLLKRCEENVEKIKKLEDEKSEIIELVIDKVEKELSAVMHDNLIRAMGCRHTCPYCGVKCSLPNDDHDKHSANKHRLMGFNGTWQADFNGNKEFLTDCCDSGNNINSYWKMTTASVNERDGNCQKKDVELRERLRKENATFGELNFNLQWKDPNDLDLHVTCPCNSHIYFSSRECSTCKGYLDVDMNVGDKCDAIAPIEHVYFKDNAKEGLYKIQVHLFSYGKSYNGRTGGTSSKFTLTVTNKNSEPKQLFTGEVSANQCLVAYEYNHSLCFSFDKHCRENYPSWKITMRPASISNLEHMNALGIALNRISGRLKKHYNI</sequence>
<organism evidence="2 3">
    <name type="scientific">Reticulomyxa filosa</name>
    <dbReference type="NCBI Taxonomy" id="46433"/>
    <lineage>
        <taxon>Eukaryota</taxon>
        <taxon>Sar</taxon>
        <taxon>Rhizaria</taxon>
        <taxon>Retaria</taxon>
        <taxon>Foraminifera</taxon>
        <taxon>Monothalamids</taxon>
        <taxon>Reticulomyxidae</taxon>
        <taxon>Reticulomyxa</taxon>
    </lineage>
</organism>